<dbReference type="PROSITE" id="PS51375">
    <property type="entry name" value="PPR"/>
    <property type="match status" value="4"/>
</dbReference>
<organism evidence="4 5">
    <name type="scientific">Effrenium voratum</name>
    <dbReference type="NCBI Taxonomy" id="2562239"/>
    <lineage>
        <taxon>Eukaryota</taxon>
        <taxon>Sar</taxon>
        <taxon>Alveolata</taxon>
        <taxon>Dinophyceae</taxon>
        <taxon>Suessiales</taxon>
        <taxon>Symbiodiniaceae</taxon>
        <taxon>Effrenium</taxon>
    </lineage>
</organism>
<dbReference type="Gene3D" id="1.25.40.10">
    <property type="entry name" value="Tetratricopeptide repeat domain"/>
    <property type="match status" value="3"/>
</dbReference>
<keyword evidence="5" id="KW-1185">Reference proteome</keyword>
<dbReference type="PANTHER" id="PTHR47447:SF17">
    <property type="entry name" value="OS12G0638900 PROTEIN"/>
    <property type="match status" value="1"/>
</dbReference>
<feature type="repeat" description="PPR" evidence="2">
    <location>
        <begin position="36"/>
        <end position="70"/>
    </location>
</feature>
<evidence type="ECO:0000256" key="1">
    <source>
        <dbReference type="ARBA" id="ARBA00022737"/>
    </source>
</evidence>
<dbReference type="EMBL" id="CAUJNA010003740">
    <property type="protein sequence ID" value="CAJ1408944.1"/>
    <property type="molecule type" value="Genomic_DNA"/>
</dbReference>
<dbReference type="Pfam" id="PF13812">
    <property type="entry name" value="PPR_3"/>
    <property type="match status" value="1"/>
</dbReference>
<feature type="repeat" description="PPR" evidence="2">
    <location>
        <begin position="232"/>
        <end position="266"/>
    </location>
</feature>
<dbReference type="PANTHER" id="PTHR47447">
    <property type="entry name" value="OS03G0856100 PROTEIN"/>
    <property type="match status" value="1"/>
</dbReference>
<dbReference type="Proteomes" id="UP001178507">
    <property type="component" value="Unassembled WGS sequence"/>
</dbReference>
<dbReference type="NCBIfam" id="TIGR00756">
    <property type="entry name" value="PPR"/>
    <property type="match status" value="1"/>
</dbReference>
<evidence type="ECO:0000313" key="5">
    <source>
        <dbReference type="Proteomes" id="UP001178507"/>
    </source>
</evidence>
<evidence type="ECO:0000256" key="3">
    <source>
        <dbReference type="SAM" id="MobiDB-lite"/>
    </source>
</evidence>
<feature type="compositionally biased region" description="Basic and acidic residues" evidence="3">
    <location>
        <begin position="702"/>
        <end position="723"/>
    </location>
</feature>
<feature type="compositionally biased region" description="Polar residues" evidence="3">
    <location>
        <begin position="729"/>
        <end position="738"/>
    </location>
</feature>
<dbReference type="AlphaFoldDB" id="A0AA36JNN0"/>
<reference evidence="4" key="1">
    <citation type="submission" date="2023-08" db="EMBL/GenBank/DDBJ databases">
        <authorList>
            <person name="Chen Y."/>
            <person name="Shah S."/>
            <person name="Dougan E. K."/>
            <person name="Thang M."/>
            <person name="Chan C."/>
        </authorList>
    </citation>
    <scope>NUCLEOTIDE SEQUENCE</scope>
</reference>
<protein>
    <recommendedName>
        <fullName evidence="6">Pentatricopeptide repeat-containing protein, chloroplastic</fullName>
    </recommendedName>
</protein>
<sequence>MNASPKVPDLRSGESLKELRSCHWQSALELLRGTTHVAAYNVVVGSLSRQRLWREALSLLRHVVDQDLRPNVASYASALSGLRAAPSGEALCAELLKEMRRRQLRPNLVVYSAAINVAGASGAWQQALAYHSEVETRKLKKDLVLLSSTMTACTKGLSWGKALELYHRELHPNTATSNAALSACAAGGHWQGALHILSTMDRDEISYVAAISACRASRQWQVALCLLSGARSVVSFSAAVAVLEAEGRWREALALLEVMCRTGPAPNLVSYNAAISACGKGQQWQRGLQLLGDLQTLQMEPGIIAWNAATSGCEKGRQWEVAEQLLMDAEASDLPVDSVTFSAAVSACEKGWQWSRSLQLLWSMRSRRLLEAVACNAALSACGQCNEVANALTLFHEMVEERLANEVSCNAAIAACSAGGLWQDALQLLTRMAAANHQPPPATYNAVANACGRAGELGYALDLASGDCLGLLALAAAFGGSSSREQLRRLLGALHAPEAALVPRDEGLTNALGPPLALAEALSQEGLWGAWGAEFLRKRCRASFQRLSLLSAIPLRQARDPVLEQQNSLGAFFTQKALRHLRYSSDEMRFGWLGAPRAQCRRELQKLGLPIYSNEPAAQHLPAWASSPFTRGQTFGSEGGEDGEADSAILAVYVDHDRSSHAERHIPQNPARASGPMDPAPETLGREREESEDGLLDPEDPEDRHVARERRRHEEMFREEQAQPERSWLSRSPKPTSASRPMICIFTLLAVICVLALRLWQVEKSASQIAGPERAAPEAALIAPAAPKDGARPLPDPVLLLNETKEEPCVPSMEQARQPVAVRGAYRYVPSAMEQAWTDTSRVGQICSLAAQQTQLAQRWLNYSSAVFSPKGQVIRPPTENESEVLSYFEYADGKHYIEPLIGVARHPVAICNGDGRKHLFDIKYLITENHCDQPRPETSRARFFDLGCTNNGQDNIFTDFDYSQGSGTGPSIPLFFHMYRDRCIEFDDIYGWEATSQKQTSWWSPVPDYLRARLRFYNVPVEEMPCVKSVQGSYAPRGSFLQMLLATAKPEDFVVLKVDIDGGPELEIVEAIAERPELSILVDELFFEYHFYFDGIQFGWARVSMARNVDTAINLMSRLRQAGVRSHFWI</sequence>
<evidence type="ECO:0000313" key="4">
    <source>
        <dbReference type="EMBL" id="CAJ1408944.1"/>
    </source>
</evidence>
<proteinExistence type="predicted"/>
<gene>
    <name evidence="4" type="ORF">EVOR1521_LOCUS30160</name>
</gene>
<comment type="caution">
    <text evidence="4">The sequence shown here is derived from an EMBL/GenBank/DDBJ whole genome shotgun (WGS) entry which is preliminary data.</text>
</comment>
<feature type="repeat" description="PPR" evidence="2">
    <location>
        <begin position="405"/>
        <end position="439"/>
    </location>
</feature>
<dbReference type="InterPro" id="IPR002885">
    <property type="entry name" value="PPR_rpt"/>
</dbReference>
<name>A0AA36JNN0_9DINO</name>
<dbReference type="InterPro" id="IPR011990">
    <property type="entry name" value="TPR-like_helical_dom_sf"/>
</dbReference>
<feature type="region of interest" description="Disordered" evidence="3">
    <location>
        <begin position="659"/>
        <end position="738"/>
    </location>
</feature>
<accession>A0AA36JNN0</accession>
<keyword evidence="1" id="KW-0677">Repeat</keyword>
<evidence type="ECO:0008006" key="6">
    <source>
        <dbReference type="Google" id="ProtNLM"/>
    </source>
</evidence>
<evidence type="ECO:0000256" key="2">
    <source>
        <dbReference type="PROSITE-ProRule" id="PRU00708"/>
    </source>
</evidence>
<feature type="repeat" description="PPR" evidence="2">
    <location>
        <begin position="267"/>
        <end position="301"/>
    </location>
</feature>
<dbReference type="Pfam" id="PF01535">
    <property type="entry name" value="PPR"/>
    <property type="match status" value="4"/>
</dbReference>
<feature type="compositionally biased region" description="Acidic residues" evidence="3">
    <location>
        <begin position="690"/>
        <end position="701"/>
    </location>
</feature>